<dbReference type="InterPro" id="IPR007219">
    <property type="entry name" value="XnlR_reg_dom"/>
</dbReference>
<dbReference type="GO" id="GO:0003700">
    <property type="term" value="F:DNA-binding transcription factor activity"/>
    <property type="evidence" value="ECO:0007669"/>
    <property type="project" value="InterPro"/>
</dbReference>
<dbReference type="GO" id="GO:0008270">
    <property type="term" value="F:zinc ion binding"/>
    <property type="evidence" value="ECO:0007669"/>
    <property type="project" value="InterPro"/>
</dbReference>
<keyword evidence="5" id="KW-0812">Transmembrane</keyword>
<evidence type="ECO:0000313" key="7">
    <source>
        <dbReference type="EMBL" id="KAJ7782284.1"/>
    </source>
</evidence>
<keyword evidence="3" id="KW-0238">DNA-binding</keyword>
<evidence type="ECO:0000256" key="5">
    <source>
        <dbReference type="SAM" id="Phobius"/>
    </source>
</evidence>
<feature type="transmembrane region" description="Helical" evidence="5">
    <location>
        <begin position="98"/>
        <end position="116"/>
    </location>
</feature>
<evidence type="ECO:0000256" key="3">
    <source>
        <dbReference type="ARBA" id="ARBA00023125"/>
    </source>
</evidence>
<gene>
    <name evidence="7" type="ORF">DFH07DRAFT_949077</name>
</gene>
<keyword evidence="8" id="KW-1185">Reference proteome</keyword>
<dbReference type="Proteomes" id="UP001215280">
    <property type="component" value="Unassembled WGS sequence"/>
</dbReference>
<dbReference type="AlphaFoldDB" id="A0AAD7P055"/>
<reference evidence="7" key="1">
    <citation type="submission" date="2023-03" db="EMBL/GenBank/DDBJ databases">
        <title>Massive genome expansion in bonnet fungi (Mycena s.s.) driven by repeated elements and novel gene families across ecological guilds.</title>
        <authorList>
            <consortium name="Lawrence Berkeley National Laboratory"/>
            <person name="Harder C.B."/>
            <person name="Miyauchi S."/>
            <person name="Viragh M."/>
            <person name="Kuo A."/>
            <person name="Thoen E."/>
            <person name="Andreopoulos B."/>
            <person name="Lu D."/>
            <person name="Skrede I."/>
            <person name="Drula E."/>
            <person name="Henrissat B."/>
            <person name="Morin E."/>
            <person name="Kohler A."/>
            <person name="Barry K."/>
            <person name="LaButti K."/>
            <person name="Morin E."/>
            <person name="Salamov A."/>
            <person name="Lipzen A."/>
            <person name="Mereny Z."/>
            <person name="Hegedus B."/>
            <person name="Baldrian P."/>
            <person name="Stursova M."/>
            <person name="Weitz H."/>
            <person name="Taylor A."/>
            <person name="Grigoriev I.V."/>
            <person name="Nagy L.G."/>
            <person name="Martin F."/>
            <person name="Kauserud H."/>
        </authorList>
    </citation>
    <scope>NUCLEOTIDE SEQUENCE</scope>
    <source>
        <strain evidence="7">CBHHK188m</strain>
    </source>
</reference>
<dbReference type="PANTHER" id="PTHR46910">
    <property type="entry name" value="TRANSCRIPTION FACTOR PDR1"/>
    <property type="match status" value="1"/>
</dbReference>
<dbReference type="GO" id="GO:0006351">
    <property type="term" value="P:DNA-templated transcription"/>
    <property type="evidence" value="ECO:0007669"/>
    <property type="project" value="InterPro"/>
</dbReference>
<dbReference type="Pfam" id="PF04082">
    <property type="entry name" value="Fungal_trans"/>
    <property type="match status" value="1"/>
</dbReference>
<comment type="subcellular location">
    <subcellularLocation>
        <location evidence="1">Nucleus</location>
    </subcellularLocation>
</comment>
<dbReference type="PANTHER" id="PTHR46910:SF3">
    <property type="entry name" value="HALOTOLERANCE PROTEIN 9-RELATED"/>
    <property type="match status" value="1"/>
</dbReference>
<dbReference type="EMBL" id="JARJLG010000003">
    <property type="protein sequence ID" value="KAJ7782284.1"/>
    <property type="molecule type" value="Genomic_DNA"/>
</dbReference>
<keyword evidence="4" id="KW-0539">Nucleus</keyword>
<dbReference type="GO" id="GO:0003677">
    <property type="term" value="F:DNA binding"/>
    <property type="evidence" value="ECO:0007669"/>
    <property type="project" value="UniProtKB-KW"/>
</dbReference>
<keyword evidence="2" id="KW-0479">Metal-binding</keyword>
<feature type="transmembrane region" description="Helical" evidence="5">
    <location>
        <begin position="159"/>
        <end position="181"/>
    </location>
</feature>
<name>A0AAD7P055_9AGAR</name>
<dbReference type="CDD" id="cd12148">
    <property type="entry name" value="fungal_TF_MHR"/>
    <property type="match status" value="1"/>
</dbReference>
<evidence type="ECO:0000259" key="6">
    <source>
        <dbReference type="Pfam" id="PF04082"/>
    </source>
</evidence>
<organism evidence="7 8">
    <name type="scientific">Mycena maculata</name>
    <dbReference type="NCBI Taxonomy" id="230809"/>
    <lineage>
        <taxon>Eukaryota</taxon>
        <taxon>Fungi</taxon>
        <taxon>Dikarya</taxon>
        <taxon>Basidiomycota</taxon>
        <taxon>Agaricomycotina</taxon>
        <taxon>Agaricomycetes</taxon>
        <taxon>Agaricomycetidae</taxon>
        <taxon>Agaricales</taxon>
        <taxon>Marasmiineae</taxon>
        <taxon>Mycenaceae</taxon>
        <taxon>Mycena</taxon>
    </lineage>
</organism>
<protein>
    <recommendedName>
        <fullName evidence="6">Xylanolytic transcriptional activator regulatory domain-containing protein</fullName>
    </recommendedName>
</protein>
<evidence type="ECO:0000313" key="8">
    <source>
        <dbReference type="Proteomes" id="UP001215280"/>
    </source>
</evidence>
<dbReference type="InterPro" id="IPR050987">
    <property type="entry name" value="AtrR-like"/>
</dbReference>
<accession>A0AAD7P055</accession>
<feature type="domain" description="Xylanolytic transcriptional activator regulatory" evidence="6">
    <location>
        <begin position="71"/>
        <end position="223"/>
    </location>
</feature>
<comment type="caution">
    <text evidence="7">The sequence shown here is derived from an EMBL/GenBank/DDBJ whole genome shotgun (WGS) entry which is preliminary data.</text>
</comment>
<keyword evidence="5" id="KW-1133">Transmembrane helix</keyword>
<proteinExistence type="predicted"/>
<evidence type="ECO:0000256" key="4">
    <source>
        <dbReference type="ARBA" id="ARBA00023242"/>
    </source>
</evidence>
<sequence length="227" mass="25904">MSVKHEYLGAASGFALVNNAIAGKEKYLGVAPHSRPLYIELLPERLKWEEDLYNQRPYYVYFECDLIASLLELYFTNIHQIFPTLHRPSFERCVAKELYLSNPGFGAVLLAVLAIASRYSDDPRVMVDGNPLSSGWKFVTLSILEHSANLNLKSGTSSLLQLVFMFNFGTSGPLGLGIRFLQHRFEHCRNHKDYEFKNEPWNRAFWSLFILDRMAATFTGHPAAIHT</sequence>
<evidence type="ECO:0000256" key="1">
    <source>
        <dbReference type="ARBA" id="ARBA00004123"/>
    </source>
</evidence>
<evidence type="ECO:0000256" key="2">
    <source>
        <dbReference type="ARBA" id="ARBA00022723"/>
    </source>
</evidence>
<keyword evidence="5" id="KW-0472">Membrane</keyword>
<dbReference type="GO" id="GO:0005634">
    <property type="term" value="C:nucleus"/>
    <property type="evidence" value="ECO:0007669"/>
    <property type="project" value="UniProtKB-SubCell"/>
</dbReference>